<keyword evidence="9 17" id="KW-0274">FAD</keyword>
<evidence type="ECO:0000256" key="11">
    <source>
        <dbReference type="ARBA" id="ARBA00022960"/>
    </source>
</evidence>
<comment type="subcellular location">
    <subcellularLocation>
        <location evidence="3 17">Cytoplasm</location>
    </subcellularLocation>
</comment>
<dbReference type="InterPro" id="IPR036635">
    <property type="entry name" value="MurB_C_sf"/>
</dbReference>
<dbReference type="Pfam" id="PF01565">
    <property type="entry name" value="FAD_binding_4"/>
    <property type="match status" value="1"/>
</dbReference>
<gene>
    <name evidence="17" type="primary">murB</name>
    <name evidence="19" type="ORF">ACFQY8_00870</name>
</gene>
<evidence type="ECO:0000313" key="19">
    <source>
        <dbReference type="EMBL" id="MFD0704309.1"/>
    </source>
</evidence>
<keyword evidence="15 17" id="KW-0961">Cell wall biogenesis/degradation</keyword>
<evidence type="ECO:0000256" key="15">
    <source>
        <dbReference type="ARBA" id="ARBA00023316"/>
    </source>
</evidence>
<evidence type="ECO:0000256" key="4">
    <source>
        <dbReference type="ARBA" id="ARBA00004752"/>
    </source>
</evidence>
<dbReference type="PANTHER" id="PTHR21071:SF4">
    <property type="entry name" value="UDP-N-ACETYLENOLPYRUVOYLGLUCOSAMINE REDUCTASE"/>
    <property type="match status" value="1"/>
</dbReference>
<evidence type="ECO:0000256" key="17">
    <source>
        <dbReference type="HAMAP-Rule" id="MF_00037"/>
    </source>
</evidence>
<dbReference type="SUPFAM" id="SSF56176">
    <property type="entry name" value="FAD-binding/transporter-associated domain-like"/>
    <property type="match status" value="1"/>
</dbReference>
<evidence type="ECO:0000256" key="2">
    <source>
        <dbReference type="ARBA" id="ARBA00003921"/>
    </source>
</evidence>
<dbReference type="EMBL" id="JBHTHQ010000007">
    <property type="protein sequence ID" value="MFD0704309.1"/>
    <property type="molecule type" value="Genomic_DNA"/>
</dbReference>
<evidence type="ECO:0000256" key="3">
    <source>
        <dbReference type="ARBA" id="ARBA00004496"/>
    </source>
</evidence>
<comment type="catalytic activity">
    <reaction evidence="16 17">
        <text>UDP-N-acetyl-alpha-D-muramate + NADP(+) = UDP-N-acetyl-3-O-(1-carboxyvinyl)-alpha-D-glucosamine + NADPH + H(+)</text>
        <dbReference type="Rhea" id="RHEA:12248"/>
        <dbReference type="ChEBI" id="CHEBI:15378"/>
        <dbReference type="ChEBI" id="CHEBI:57783"/>
        <dbReference type="ChEBI" id="CHEBI:58349"/>
        <dbReference type="ChEBI" id="CHEBI:68483"/>
        <dbReference type="ChEBI" id="CHEBI:70757"/>
        <dbReference type="EC" id="1.3.1.98"/>
    </reaction>
</comment>
<dbReference type="RefSeq" id="WP_377937716.1">
    <property type="nucleotide sequence ID" value="NZ_JBHTHQ010000007.1"/>
</dbReference>
<dbReference type="Gene3D" id="3.90.78.10">
    <property type="entry name" value="UDP-N-acetylenolpyruvoylglucosamine reductase, C-terminal domain"/>
    <property type="match status" value="1"/>
</dbReference>
<dbReference type="HAMAP" id="MF_00037">
    <property type="entry name" value="MurB"/>
    <property type="match status" value="1"/>
</dbReference>
<dbReference type="Proteomes" id="UP001597036">
    <property type="component" value="Unassembled WGS sequence"/>
</dbReference>
<keyword evidence="14 17" id="KW-0131">Cell cycle</keyword>
<evidence type="ECO:0000256" key="1">
    <source>
        <dbReference type="ARBA" id="ARBA00001974"/>
    </source>
</evidence>
<evidence type="ECO:0000256" key="9">
    <source>
        <dbReference type="ARBA" id="ARBA00022827"/>
    </source>
</evidence>
<keyword evidence="10 17" id="KW-0521">NADP</keyword>
<organism evidence="19 20">
    <name type="scientific">Alloscardovia venturai</name>
    <dbReference type="NCBI Taxonomy" id="1769421"/>
    <lineage>
        <taxon>Bacteria</taxon>
        <taxon>Bacillati</taxon>
        <taxon>Actinomycetota</taxon>
        <taxon>Actinomycetes</taxon>
        <taxon>Bifidobacteriales</taxon>
        <taxon>Bifidobacteriaceae</taxon>
        <taxon>Alloscardovia</taxon>
    </lineage>
</organism>
<keyword evidence="13 17" id="KW-0560">Oxidoreductase</keyword>
<evidence type="ECO:0000256" key="10">
    <source>
        <dbReference type="ARBA" id="ARBA00022857"/>
    </source>
</evidence>
<dbReference type="InterPro" id="IPR006094">
    <property type="entry name" value="Oxid_FAD_bind_N"/>
</dbReference>
<dbReference type="InterPro" id="IPR016166">
    <property type="entry name" value="FAD-bd_PCMH"/>
</dbReference>
<keyword evidence="20" id="KW-1185">Reference proteome</keyword>
<comment type="caution">
    <text evidence="19">The sequence shown here is derived from an EMBL/GenBank/DDBJ whole genome shotgun (WGS) entry which is preliminary data.</text>
</comment>
<dbReference type="PROSITE" id="PS51387">
    <property type="entry name" value="FAD_PCMH"/>
    <property type="match status" value="1"/>
</dbReference>
<name>A0ABW2Y456_9BIFI</name>
<keyword evidence="12 17" id="KW-0573">Peptidoglycan synthesis</keyword>
<comment type="pathway">
    <text evidence="4 17">Cell wall biogenesis; peptidoglycan biosynthesis.</text>
</comment>
<evidence type="ECO:0000256" key="5">
    <source>
        <dbReference type="ARBA" id="ARBA00010485"/>
    </source>
</evidence>
<dbReference type="SUPFAM" id="SSF56194">
    <property type="entry name" value="Uridine diphospho-N-Acetylenolpyruvylglucosamine reductase, MurB, C-terminal domain"/>
    <property type="match status" value="1"/>
</dbReference>
<accession>A0ABW2Y456</accession>
<dbReference type="PANTHER" id="PTHR21071">
    <property type="entry name" value="UDP-N-ACETYLENOLPYRUVOYLGLUCOSAMINE REDUCTASE"/>
    <property type="match status" value="1"/>
</dbReference>
<dbReference type="Gene3D" id="3.30.43.10">
    <property type="entry name" value="Uridine Diphospho-n-acetylenolpyruvylglucosamine Reductase, domain 2"/>
    <property type="match status" value="1"/>
</dbReference>
<evidence type="ECO:0000256" key="8">
    <source>
        <dbReference type="ARBA" id="ARBA00022630"/>
    </source>
</evidence>
<proteinExistence type="inferred from homology"/>
<keyword evidence="6 17" id="KW-0963">Cytoplasm</keyword>
<evidence type="ECO:0000313" key="20">
    <source>
        <dbReference type="Proteomes" id="UP001597036"/>
    </source>
</evidence>
<evidence type="ECO:0000256" key="12">
    <source>
        <dbReference type="ARBA" id="ARBA00022984"/>
    </source>
</evidence>
<comment type="similarity">
    <text evidence="5 17">Belongs to the MurB family.</text>
</comment>
<dbReference type="InterPro" id="IPR011601">
    <property type="entry name" value="MurB_C"/>
</dbReference>
<dbReference type="Gene3D" id="3.30.465.10">
    <property type="match status" value="1"/>
</dbReference>
<evidence type="ECO:0000256" key="6">
    <source>
        <dbReference type="ARBA" id="ARBA00022490"/>
    </source>
</evidence>
<dbReference type="InterPro" id="IPR036318">
    <property type="entry name" value="FAD-bd_PCMH-like_sf"/>
</dbReference>
<feature type="active site" evidence="17">
    <location>
        <position position="411"/>
    </location>
</feature>
<keyword evidence="11 17" id="KW-0133">Cell shape</keyword>
<feature type="domain" description="FAD-binding PCMH-type" evidence="18">
    <location>
        <begin position="21"/>
        <end position="214"/>
    </location>
</feature>
<evidence type="ECO:0000256" key="14">
    <source>
        <dbReference type="ARBA" id="ARBA00023306"/>
    </source>
</evidence>
<comment type="cofactor">
    <cofactor evidence="1 17">
        <name>FAD</name>
        <dbReference type="ChEBI" id="CHEBI:57692"/>
    </cofactor>
</comment>
<feature type="active site" evidence="17">
    <location>
        <position position="176"/>
    </location>
</feature>
<evidence type="ECO:0000259" key="18">
    <source>
        <dbReference type="PROSITE" id="PS51387"/>
    </source>
</evidence>
<keyword evidence="7 17" id="KW-0132">Cell division</keyword>
<protein>
    <recommendedName>
        <fullName evidence="17">UDP-N-acetylenolpyruvoylglucosamine reductase</fullName>
        <ecNumber evidence="17">1.3.1.98</ecNumber>
    </recommendedName>
    <alternativeName>
        <fullName evidence="17">UDP-N-acetylmuramate dehydrogenase</fullName>
    </alternativeName>
</protein>
<evidence type="ECO:0000256" key="13">
    <source>
        <dbReference type="ARBA" id="ARBA00023002"/>
    </source>
</evidence>
<dbReference type="InterPro" id="IPR003170">
    <property type="entry name" value="MurB"/>
</dbReference>
<evidence type="ECO:0000256" key="16">
    <source>
        <dbReference type="ARBA" id="ARBA00048914"/>
    </source>
</evidence>
<evidence type="ECO:0000256" key="7">
    <source>
        <dbReference type="ARBA" id="ARBA00022618"/>
    </source>
</evidence>
<sequence length="419" mass="45783">MANIPDVQNQPSFADLTTIGVGGRIARFVEPRTREEFIETVRQADEEKTLLSVIGGGSNILVSDDDFDGMVVRDARHSITVVDDESNDENSLLKSITIRVDAGVHWDDFVSYCVHNGFAGVEALSGIPGTVGASVVQNIGAYGQEVASSVSYVELWDREKNELCTFDVDTLEFGYRTSILKQSMYQSGAHSATTKYFPSPRYIVLAVVFKLTKSHTNTVQMGQLAKALTVGVGQTFNIDDIRRAVLMIRMRKGMVEDPHRYENTWMKGTIQDIQRTFVELSGDDANTSDSKVAANFGTIKVDRNRWSCGSFFMNPIISTEVAQTLPDGAPQFDATLPGGREGIKTSAAWLIDHAGFKAGFKVSDDATAGLSTRHTLALTNRGGAHCNDILELARVIRAGVRDTYGITLVPEPVFIGVEI</sequence>
<dbReference type="InterPro" id="IPR016169">
    <property type="entry name" value="FAD-bd_PCMH_sub2"/>
</dbReference>
<dbReference type="EC" id="1.3.1.98" evidence="17"/>
<dbReference type="InterPro" id="IPR016167">
    <property type="entry name" value="FAD-bd_PCMH_sub1"/>
</dbReference>
<reference evidence="20" key="1">
    <citation type="journal article" date="2019" name="Int. J. Syst. Evol. Microbiol.">
        <title>The Global Catalogue of Microorganisms (GCM) 10K type strain sequencing project: providing services to taxonomists for standard genome sequencing and annotation.</title>
        <authorList>
            <consortium name="The Broad Institute Genomics Platform"/>
            <consortium name="The Broad Institute Genome Sequencing Center for Infectious Disease"/>
            <person name="Wu L."/>
            <person name="Ma J."/>
        </authorList>
    </citation>
    <scope>NUCLEOTIDE SEQUENCE [LARGE SCALE GENOMIC DNA]</scope>
    <source>
        <strain evidence="20">CCM 8604</strain>
    </source>
</reference>
<comment type="function">
    <text evidence="2 17">Cell wall formation.</text>
</comment>
<dbReference type="Pfam" id="PF02873">
    <property type="entry name" value="MurB_C"/>
    <property type="match status" value="1"/>
</dbReference>
<feature type="active site" description="Proton donor" evidence="17">
    <location>
        <position position="310"/>
    </location>
</feature>
<keyword evidence="8 17" id="KW-0285">Flavoprotein</keyword>